<protein>
    <recommendedName>
        <fullName evidence="1">Heterokaryon incompatibility domain-containing protein</fullName>
    </recommendedName>
</protein>
<dbReference type="PANTHER" id="PTHR33112:SF16">
    <property type="entry name" value="HETEROKARYON INCOMPATIBILITY DOMAIN-CONTAINING PROTEIN"/>
    <property type="match status" value="1"/>
</dbReference>
<dbReference type="OrthoDB" id="5347061at2759"/>
<organism evidence="2 3">
    <name type="scientific">Madurella mycetomatis</name>
    <dbReference type="NCBI Taxonomy" id="100816"/>
    <lineage>
        <taxon>Eukaryota</taxon>
        <taxon>Fungi</taxon>
        <taxon>Dikarya</taxon>
        <taxon>Ascomycota</taxon>
        <taxon>Pezizomycotina</taxon>
        <taxon>Sordariomycetes</taxon>
        <taxon>Sordariomycetidae</taxon>
        <taxon>Sordariales</taxon>
        <taxon>Sordariales incertae sedis</taxon>
        <taxon>Madurella</taxon>
    </lineage>
</organism>
<accession>A0A175WCP8</accession>
<keyword evidence="3" id="KW-1185">Reference proteome</keyword>
<gene>
    <name evidence="2" type="ORF">MMYC01_201939</name>
</gene>
<dbReference type="AlphaFoldDB" id="A0A175WCP8"/>
<sequence length="353" mass="40193">MLDGIPLQNLPKTFRDGIYITRGLGIRYFWIDSLCIVQDDMDDWTREAAKMADIYGNSYLTLAATGSRNATEGCLFSRSVQLRRMYDGSAEVLRRQRLQATKFHASHNGTPFTVYARNFSGQAHENFTQAGSNTRTLLAPLLSRAWCFQERMISQRVVHFHKEEMVWECGTCISCECGFLQTSSDTSASSESFREQPTKLQIAQVLQNKRTKLEAFDTWRDIIRLYSSLLLTKESDRFPALAGLAVRFCSVLNCGYLAGFLDEDIPRALLWVTTVSPDDVYRASGNESEEVPTWSWASILYRRFFRNERPFIGSAYVLQTGGKFNTDHRFRIVAVQGKPDNAYMTGSGVTLRY</sequence>
<evidence type="ECO:0000259" key="1">
    <source>
        <dbReference type="Pfam" id="PF06985"/>
    </source>
</evidence>
<name>A0A175WCP8_9PEZI</name>
<evidence type="ECO:0000313" key="2">
    <source>
        <dbReference type="EMBL" id="KXX81292.1"/>
    </source>
</evidence>
<dbReference type="EMBL" id="LCTW02000038">
    <property type="protein sequence ID" value="KXX81292.1"/>
    <property type="molecule type" value="Genomic_DNA"/>
</dbReference>
<dbReference type="STRING" id="100816.A0A175WCP8"/>
<dbReference type="Pfam" id="PF06985">
    <property type="entry name" value="HET"/>
    <property type="match status" value="1"/>
</dbReference>
<dbReference type="VEuPathDB" id="FungiDB:MMYC01_201939"/>
<evidence type="ECO:0000313" key="3">
    <source>
        <dbReference type="Proteomes" id="UP000078237"/>
    </source>
</evidence>
<feature type="domain" description="Heterokaryon incompatibility" evidence="1">
    <location>
        <begin position="8"/>
        <end position="150"/>
    </location>
</feature>
<reference evidence="2 3" key="1">
    <citation type="journal article" date="2016" name="Genome Announc.">
        <title>Genome Sequence of Madurella mycetomatis mm55, Isolated from a Human Mycetoma Case in Sudan.</title>
        <authorList>
            <person name="Smit S."/>
            <person name="Derks M.F."/>
            <person name="Bervoets S."/>
            <person name="Fahal A."/>
            <person name="van Leeuwen W."/>
            <person name="van Belkum A."/>
            <person name="van de Sande W.W."/>
        </authorList>
    </citation>
    <scope>NUCLEOTIDE SEQUENCE [LARGE SCALE GENOMIC DNA]</scope>
    <source>
        <strain evidence="3">mm55</strain>
    </source>
</reference>
<proteinExistence type="predicted"/>
<dbReference type="PANTHER" id="PTHR33112">
    <property type="entry name" value="DOMAIN PROTEIN, PUTATIVE-RELATED"/>
    <property type="match status" value="1"/>
</dbReference>
<comment type="caution">
    <text evidence="2">The sequence shown here is derived from an EMBL/GenBank/DDBJ whole genome shotgun (WGS) entry which is preliminary data.</text>
</comment>
<dbReference type="Proteomes" id="UP000078237">
    <property type="component" value="Unassembled WGS sequence"/>
</dbReference>
<dbReference type="InterPro" id="IPR010730">
    <property type="entry name" value="HET"/>
</dbReference>